<evidence type="ECO:0000256" key="2">
    <source>
        <dbReference type="ARBA" id="ARBA00022692"/>
    </source>
</evidence>
<accession>A0A848FBK1</accession>
<evidence type="ECO:0000256" key="4">
    <source>
        <dbReference type="ARBA" id="ARBA00023136"/>
    </source>
</evidence>
<dbReference type="AlphaFoldDB" id="A0A848FBK1"/>
<keyword evidence="8" id="KW-1185">Reference proteome</keyword>
<dbReference type="InterPro" id="IPR009915">
    <property type="entry name" value="NnrU_dom"/>
</dbReference>
<dbReference type="Pfam" id="PF07298">
    <property type="entry name" value="NnrU"/>
    <property type="match status" value="1"/>
</dbReference>
<dbReference type="EMBL" id="JABBFW010000013">
    <property type="protein sequence ID" value="NML16894.1"/>
    <property type="molecule type" value="Genomic_DNA"/>
</dbReference>
<evidence type="ECO:0000256" key="3">
    <source>
        <dbReference type="ARBA" id="ARBA00022989"/>
    </source>
</evidence>
<keyword evidence="4 5" id="KW-0472">Membrane</keyword>
<organism evidence="7 8">
    <name type="scientific">Azohydromonas caseinilytica</name>
    <dbReference type="NCBI Taxonomy" id="2728836"/>
    <lineage>
        <taxon>Bacteria</taxon>
        <taxon>Pseudomonadati</taxon>
        <taxon>Pseudomonadota</taxon>
        <taxon>Betaproteobacteria</taxon>
        <taxon>Burkholderiales</taxon>
        <taxon>Sphaerotilaceae</taxon>
        <taxon>Azohydromonas</taxon>
    </lineage>
</organism>
<sequence>MTLLLLGLILFLGTHSVSILAPAWRRGWIERHGEKPWKGLYSVLSLAGFALLIVGYGWARQSPVVLWSPPLWSRHLALLLMLPVFPLLLAAYLPGRIRAAAKHPMLVAVKLWALAHLLANGTLADLLLFGGFLAWAVADRISVKRHPRGPVPGAPERPANDLIALGAGLLLYALFLTRAHAWLFGVSPLG</sequence>
<protein>
    <submittedName>
        <fullName evidence="7">NnrU family protein</fullName>
    </submittedName>
</protein>
<comment type="subcellular location">
    <subcellularLocation>
        <location evidence="1">Membrane</location>
        <topology evidence="1">Multi-pass membrane protein</topology>
    </subcellularLocation>
</comment>
<gene>
    <name evidence="7" type="ORF">HHL10_18085</name>
</gene>
<evidence type="ECO:0000313" key="7">
    <source>
        <dbReference type="EMBL" id="NML16894.1"/>
    </source>
</evidence>
<dbReference type="RefSeq" id="WP_169161792.1">
    <property type="nucleotide sequence ID" value="NZ_JABBFW010000013.1"/>
</dbReference>
<name>A0A848FBK1_9BURK</name>
<dbReference type="Proteomes" id="UP000574067">
    <property type="component" value="Unassembled WGS sequence"/>
</dbReference>
<feature type="transmembrane region" description="Helical" evidence="5">
    <location>
        <begin position="40"/>
        <end position="59"/>
    </location>
</feature>
<keyword evidence="3 5" id="KW-1133">Transmembrane helix</keyword>
<proteinExistence type="predicted"/>
<feature type="transmembrane region" description="Helical" evidence="5">
    <location>
        <begin position="113"/>
        <end position="138"/>
    </location>
</feature>
<comment type="caution">
    <text evidence="7">The sequence shown here is derived from an EMBL/GenBank/DDBJ whole genome shotgun (WGS) entry which is preliminary data.</text>
</comment>
<evidence type="ECO:0000256" key="5">
    <source>
        <dbReference type="SAM" id="Phobius"/>
    </source>
</evidence>
<keyword evidence="2 5" id="KW-0812">Transmembrane</keyword>
<feature type="domain" description="NnrU" evidence="6">
    <location>
        <begin position="3"/>
        <end position="188"/>
    </location>
</feature>
<evidence type="ECO:0000259" key="6">
    <source>
        <dbReference type="Pfam" id="PF07298"/>
    </source>
</evidence>
<dbReference type="GO" id="GO:0016020">
    <property type="term" value="C:membrane"/>
    <property type="evidence" value="ECO:0007669"/>
    <property type="project" value="UniProtKB-SubCell"/>
</dbReference>
<feature type="transmembrane region" description="Helical" evidence="5">
    <location>
        <begin position="162"/>
        <end position="184"/>
    </location>
</feature>
<reference evidence="7 8" key="1">
    <citation type="submission" date="2020-04" db="EMBL/GenBank/DDBJ databases">
        <title>Azohydromonas sp. isolated from soil.</title>
        <authorList>
            <person name="Dahal R.H."/>
        </authorList>
    </citation>
    <scope>NUCLEOTIDE SEQUENCE [LARGE SCALE GENOMIC DNA]</scope>
    <source>
        <strain evidence="7 8">G-1-1-14</strain>
    </source>
</reference>
<evidence type="ECO:0000256" key="1">
    <source>
        <dbReference type="ARBA" id="ARBA00004141"/>
    </source>
</evidence>
<feature type="transmembrane region" description="Helical" evidence="5">
    <location>
        <begin position="71"/>
        <end position="93"/>
    </location>
</feature>
<evidence type="ECO:0000313" key="8">
    <source>
        <dbReference type="Proteomes" id="UP000574067"/>
    </source>
</evidence>